<dbReference type="GO" id="GO:0000967">
    <property type="term" value="P:rRNA 5'-end processing"/>
    <property type="evidence" value="ECO:0007669"/>
    <property type="project" value="UniProtKB-UniRule"/>
</dbReference>
<dbReference type="GO" id="GO:0004518">
    <property type="term" value="F:nuclease activity"/>
    <property type="evidence" value="ECO:0007669"/>
    <property type="project" value="UniProtKB-KW"/>
</dbReference>
<keyword evidence="4 5" id="KW-0378">Hydrolase</keyword>
<comment type="caution">
    <text evidence="7">The sequence shown here is derived from an EMBL/GenBank/DDBJ whole genome shotgun (WGS) entry which is preliminary data.</text>
</comment>
<dbReference type="Pfam" id="PF03652">
    <property type="entry name" value="RuvX"/>
    <property type="match status" value="1"/>
</dbReference>
<dbReference type="GO" id="GO:0005829">
    <property type="term" value="C:cytosol"/>
    <property type="evidence" value="ECO:0007669"/>
    <property type="project" value="TreeGrafter"/>
</dbReference>
<feature type="domain" description="YqgF/RNase H-like" evidence="6">
    <location>
        <begin position="6"/>
        <end position="106"/>
    </location>
</feature>
<accession>A0A0P9DMC0</accession>
<evidence type="ECO:0000259" key="6">
    <source>
        <dbReference type="SMART" id="SM00732"/>
    </source>
</evidence>
<evidence type="ECO:0000256" key="3">
    <source>
        <dbReference type="ARBA" id="ARBA00022722"/>
    </source>
</evidence>
<evidence type="ECO:0000256" key="4">
    <source>
        <dbReference type="ARBA" id="ARBA00022801"/>
    </source>
</evidence>
<comment type="subcellular location">
    <subcellularLocation>
        <location evidence="5">Cytoplasm</location>
    </subcellularLocation>
</comment>
<dbReference type="EMBL" id="LJCR01000033">
    <property type="protein sequence ID" value="KPV54607.1"/>
    <property type="molecule type" value="Genomic_DNA"/>
</dbReference>
<dbReference type="InterPro" id="IPR012337">
    <property type="entry name" value="RNaseH-like_sf"/>
</dbReference>
<keyword evidence="1 5" id="KW-0963">Cytoplasm</keyword>
<evidence type="ECO:0000313" key="8">
    <source>
        <dbReference type="Proteomes" id="UP000050509"/>
    </source>
</evidence>
<reference evidence="7 8" key="1">
    <citation type="submission" date="2015-09" db="EMBL/GenBank/DDBJ databases">
        <title>Draft genome sequence of Kouleothrix aurantiaca JCM 19913.</title>
        <authorList>
            <person name="Hemp J."/>
        </authorList>
    </citation>
    <scope>NUCLEOTIDE SEQUENCE [LARGE SCALE GENOMIC DNA]</scope>
    <source>
        <strain evidence="7 8">COM-B</strain>
    </source>
</reference>
<protein>
    <recommendedName>
        <fullName evidence="5">Putative pre-16S rRNA nuclease</fullName>
        <ecNumber evidence="5">3.1.-.-</ecNumber>
    </recommendedName>
</protein>
<dbReference type="SUPFAM" id="SSF53098">
    <property type="entry name" value="Ribonuclease H-like"/>
    <property type="match status" value="1"/>
</dbReference>
<sequence length="148" mass="16191">MSDEPGRVLALDVGGRRIGVALSDTRRVLASPLTTLRAQPQQRALAELAKLAHDYEVTDVVVGLPLTLSGEIGPQAKIVQEFAAQLQEKIAVPVRLFDERLTTVAAERMMVELGLKPEQRKARIDEVAASIILQDFLEASRERPTPDA</sequence>
<organism evidence="7 8">
    <name type="scientific">Kouleothrix aurantiaca</name>
    <dbReference type="NCBI Taxonomy" id="186479"/>
    <lineage>
        <taxon>Bacteria</taxon>
        <taxon>Bacillati</taxon>
        <taxon>Chloroflexota</taxon>
        <taxon>Chloroflexia</taxon>
        <taxon>Chloroflexales</taxon>
        <taxon>Roseiflexineae</taxon>
        <taxon>Roseiflexaceae</taxon>
        <taxon>Kouleothrix</taxon>
    </lineage>
</organism>
<dbReference type="AlphaFoldDB" id="A0A0P9DMC0"/>
<dbReference type="PANTHER" id="PTHR33317">
    <property type="entry name" value="POLYNUCLEOTIDYL TRANSFERASE, RIBONUCLEASE H-LIKE SUPERFAMILY PROTEIN"/>
    <property type="match status" value="1"/>
</dbReference>
<dbReference type="SMART" id="SM00732">
    <property type="entry name" value="YqgFc"/>
    <property type="match status" value="1"/>
</dbReference>
<evidence type="ECO:0000256" key="1">
    <source>
        <dbReference type="ARBA" id="ARBA00022490"/>
    </source>
</evidence>
<dbReference type="InterPro" id="IPR006641">
    <property type="entry name" value="YqgF/RNaseH-like_dom"/>
</dbReference>
<dbReference type="NCBIfam" id="TIGR00250">
    <property type="entry name" value="RNAse_H_YqgF"/>
    <property type="match status" value="1"/>
</dbReference>
<dbReference type="HAMAP" id="MF_00651">
    <property type="entry name" value="Nuclease_YqgF"/>
    <property type="match status" value="1"/>
</dbReference>
<dbReference type="InterPro" id="IPR005227">
    <property type="entry name" value="YqgF"/>
</dbReference>
<dbReference type="PATRIC" id="fig|186479.3.peg.6881"/>
<dbReference type="PANTHER" id="PTHR33317:SF4">
    <property type="entry name" value="POLYNUCLEOTIDYL TRANSFERASE, RIBONUCLEASE H-LIKE SUPERFAMILY PROTEIN"/>
    <property type="match status" value="1"/>
</dbReference>
<keyword evidence="8" id="KW-1185">Reference proteome</keyword>
<gene>
    <name evidence="7" type="ORF">SE17_02740</name>
</gene>
<dbReference type="InterPro" id="IPR037027">
    <property type="entry name" value="YqgF/RNaseH-like_dom_sf"/>
</dbReference>
<keyword evidence="3 5" id="KW-0540">Nuclease</keyword>
<keyword evidence="2 5" id="KW-0690">Ribosome biogenesis</keyword>
<dbReference type="CDD" id="cd16964">
    <property type="entry name" value="YqgF"/>
    <property type="match status" value="1"/>
</dbReference>
<comment type="function">
    <text evidence="5">Could be a nuclease involved in processing of the 5'-end of pre-16S rRNA.</text>
</comment>
<evidence type="ECO:0000256" key="5">
    <source>
        <dbReference type="HAMAP-Rule" id="MF_00651"/>
    </source>
</evidence>
<name>A0A0P9DMC0_9CHLR</name>
<dbReference type="Proteomes" id="UP000050509">
    <property type="component" value="Unassembled WGS sequence"/>
</dbReference>
<dbReference type="GO" id="GO:0016788">
    <property type="term" value="F:hydrolase activity, acting on ester bonds"/>
    <property type="evidence" value="ECO:0007669"/>
    <property type="project" value="UniProtKB-UniRule"/>
</dbReference>
<dbReference type="EC" id="3.1.-.-" evidence="5"/>
<evidence type="ECO:0000313" key="7">
    <source>
        <dbReference type="EMBL" id="KPV54607.1"/>
    </source>
</evidence>
<proteinExistence type="inferred from homology"/>
<dbReference type="Gene3D" id="3.30.420.140">
    <property type="entry name" value="YqgF/RNase H-like domain"/>
    <property type="match status" value="1"/>
</dbReference>
<evidence type="ECO:0000256" key="2">
    <source>
        <dbReference type="ARBA" id="ARBA00022517"/>
    </source>
</evidence>
<comment type="similarity">
    <text evidence="5">Belongs to the YqgF HJR family.</text>
</comment>